<keyword evidence="3" id="KW-1185">Reference proteome</keyword>
<reference evidence="2 3" key="1">
    <citation type="submission" date="2017-02" db="EMBL/GenBank/DDBJ databases">
        <authorList>
            <person name="Peterson S.W."/>
        </authorList>
    </citation>
    <scope>NUCLEOTIDE SEQUENCE [LARGE SCALE GENOMIC DNA]</scope>
    <source>
        <strain evidence="2 3">DSM 21749</strain>
    </source>
</reference>
<evidence type="ECO:0000313" key="3">
    <source>
        <dbReference type="Proteomes" id="UP000190061"/>
    </source>
</evidence>
<dbReference type="InterPro" id="IPR041494">
    <property type="entry name" value="PIN7"/>
</dbReference>
<evidence type="ECO:0000259" key="1">
    <source>
        <dbReference type="Pfam" id="PF18475"/>
    </source>
</evidence>
<accession>A0A1T4RIQ8</accession>
<gene>
    <name evidence="2" type="ORF">SAMN02745674_02196</name>
</gene>
<dbReference type="Proteomes" id="UP000190061">
    <property type="component" value="Unassembled WGS sequence"/>
</dbReference>
<organism evidence="2 3">
    <name type="scientific">Lysobacter spongiicola DSM 21749</name>
    <dbReference type="NCBI Taxonomy" id="1122188"/>
    <lineage>
        <taxon>Bacteria</taxon>
        <taxon>Pseudomonadati</taxon>
        <taxon>Pseudomonadota</taxon>
        <taxon>Gammaproteobacteria</taxon>
        <taxon>Lysobacterales</taxon>
        <taxon>Lysobacteraceae</taxon>
        <taxon>Novilysobacter</taxon>
    </lineage>
</organism>
<name>A0A1T4RIQ8_9GAMM</name>
<dbReference type="OrthoDB" id="9791898at2"/>
<dbReference type="EMBL" id="FUXP01000009">
    <property type="protein sequence ID" value="SKA15855.1"/>
    <property type="molecule type" value="Genomic_DNA"/>
</dbReference>
<protein>
    <submittedName>
        <fullName evidence="2">NYN domain-containing protein</fullName>
    </submittedName>
</protein>
<sequence>MSGDIFLIDFENVQPTSIGLLKPGACRIHVFVGQSQKSVPVELSQALQPFGPDACYTRIAGNGKNALDFHIAFYIGCLAHEHPGARFTIVSKDGGFDPLVKHLGTLGIACKRVAALPAAPKSTNGPVATRPKAKKAVAAAKKVPAKPKKVVFTLLPESEAKPGVELEATPRAPVGVDDVVARLKGMKAAKPAKLKTLQSSMLAWFKPALAIKDVDAIIQSLADRKKIKVDGTKVTYSLG</sequence>
<dbReference type="RefSeq" id="WP_159447386.1">
    <property type="nucleotide sequence ID" value="NZ_FUXP01000009.1"/>
</dbReference>
<dbReference type="AlphaFoldDB" id="A0A1T4RIQ8"/>
<dbReference type="STRING" id="1122188.SAMN02745674_02196"/>
<proteinExistence type="predicted"/>
<evidence type="ECO:0000313" key="2">
    <source>
        <dbReference type="EMBL" id="SKA15855.1"/>
    </source>
</evidence>
<feature type="domain" description="PIN-like" evidence="1">
    <location>
        <begin position="7"/>
        <end position="107"/>
    </location>
</feature>
<dbReference type="Pfam" id="PF18475">
    <property type="entry name" value="PIN7"/>
    <property type="match status" value="1"/>
</dbReference>